<dbReference type="InterPro" id="IPR015867">
    <property type="entry name" value="N-reg_PII/ATP_PRibTrfase_C"/>
</dbReference>
<dbReference type="RefSeq" id="WP_013255568.1">
    <property type="nucleotide sequence ID" value="NC_014364.1"/>
</dbReference>
<evidence type="ECO:0000256" key="3">
    <source>
        <dbReference type="ARBA" id="ARBA00023163"/>
    </source>
</evidence>
<dbReference type="eggNOG" id="COG0347">
    <property type="taxonomic scope" value="Bacteria"/>
</dbReference>
<protein>
    <submittedName>
        <fullName evidence="6">Nitrogen regulatory protein P-II</fullName>
    </submittedName>
</protein>
<dbReference type="PROSITE" id="PS00638">
    <property type="entry name" value="PII_GLNB_CTER"/>
    <property type="match status" value="1"/>
</dbReference>
<dbReference type="OrthoDB" id="9802729at2"/>
<dbReference type="EMBL" id="CP002116">
    <property type="protein sequence ID" value="ADK82109.1"/>
    <property type="molecule type" value="Genomic_DNA"/>
</dbReference>
<sequence>MVMIRAILRPERVQDVIEGLLDAGYPALTRINVAGRGQQRGIKVGEVMYDELPKEMLLVVVPESEKEIVLRVMLKLGKTPPSGVYGDGKIFITPVEETYTISSGFKEE</sequence>
<dbReference type="GO" id="GO:0005524">
    <property type="term" value="F:ATP binding"/>
    <property type="evidence" value="ECO:0007669"/>
    <property type="project" value="TreeGrafter"/>
</dbReference>
<dbReference type="InterPro" id="IPR002187">
    <property type="entry name" value="N-reg_PII"/>
</dbReference>
<dbReference type="PRINTS" id="PR00340">
    <property type="entry name" value="PIIGLNB"/>
</dbReference>
<keyword evidence="4" id="KW-0535">Nitrogen fixation</keyword>
<evidence type="ECO:0000256" key="2">
    <source>
        <dbReference type="ARBA" id="ARBA00023015"/>
    </source>
</evidence>
<dbReference type="PANTHER" id="PTHR30115">
    <property type="entry name" value="NITROGEN REGULATORY PROTEIN P-II"/>
    <property type="match status" value="1"/>
</dbReference>
<evidence type="ECO:0000256" key="1">
    <source>
        <dbReference type="ARBA" id="ARBA00002440"/>
    </source>
</evidence>
<dbReference type="InterPro" id="IPR011322">
    <property type="entry name" value="N-reg_PII-like_a/b"/>
</dbReference>
<dbReference type="SUPFAM" id="SSF54913">
    <property type="entry name" value="GlnB-like"/>
    <property type="match status" value="1"/>
</dbReference>
<accession>E1R3Y8</accession>
<comment type="function">
    <text evidence="1">Could be involved in the regulation of nitrogen fixation.</text>
</comment>
<dbReference type="InterPro" id="IPR017918">
    <property type="entry name" value="N-reg_PII_CS"/>
</dbReference>
<name>E1R3Y8_SEDSS</name>
<evidence type="ECO:0000313" key="6">
    <source>
        <dbReference type="EMBL" id="ADK82109.1"/>
    </source>
</evidence>
<dbReference type="GO" id="GO:0030234">
    <property type="term" value="F:enzyme regulator activity"/>
    <property type="evidence" value="ECO:0007669"/>
    <property type="project" value="InterPro"/>
</dbReference>
<dbReference type="PANTHER" id="PTHR30115:SF13">
    <property type="entry name" value="PII-LIKE PROTEIN GLNBI"/>
    <property type="match status" value="1"/>
</dbReference>
<dbReference type="PROSITE" id="PS51343">
    <property type="entry name" value="PII_GLNB_DOM"/>
    <property type="match status" value="1"/>
</dbReference>
<evidence type="ECO:0000256" key="4">
    <source>
        <dbReference type="ARBA" id="ARBA00023231"/>
    </source>
</evidence>
<dbReference type="Pfam" id="PF00543">
    <property type="entry name" value="P-II"/>
    <property type="match status" value="1"/>
</dbReference>
<dbReference type="STRING" id="573413.Spirs_3007"/>
<proteinExistence type="inferred from homology"/>
<organism evidence="6 7">
    <name type="scientific">Sediminispirochaeta smaragdinae (strain DSM 11293 / JCM 15392 / SEBR 4228)</name>
    <name type="common">Spirochaeta smaragdinae</name>
    <dbReference type="NCBI Taxonomy" id="573413"/>
    <lineage>
        <taxon>Bacteria</taxon>
        <taxon>Pseudomonadati</taxon>
        <taxon>Spirochaetota</taxon>
        <taxon>Spirochaetia</taxon>
        <taxon>Spirochaetales</taxon>
        <taxon>Spirochaetaceae</taxon>
        <taxon>Sediminispirochaeta</taxon>
    </lineage>
</organism>
<gene>
    <name evidence="6" type="ordered locus">Spirs_3007</name>
</gene>
<dbReference type="SMART" id="SM00938">
    <property type="entry name" value="P-II"/>
    <property type="match status" value="1"/>
</dbReference>
<keyword evidence="7" id="KW-1185">Reference proteome</keyword>
<dbReference type="GO" id="GO:0006808">
    <property type="term" value="P:regulation of nitrogen utilization"/>
    <property type="evidence" value="ECO:0007669"/>
    <property type="project" value="InterPro"/>
</dbReference>
<reference evidence="6 7" key="1">
    <citation type="journal article" date="2010" name="Stand. Genomic Sci.">
        <title>Complete genome sequence of Spirochaeta smaragdinae type strain (SEBR 4228).</title>
        <authorList>
            <person name="Mavromatis K."/>
            <person name="Yasawong M."/>
            <person name="Chertkov O."/>
            <person name="Lapidus A."/>
            <person name="Lucas S."/>
            <person name="Nolan M."/>
            <person name="Del Rio T.G."/>
            <person name="Tice H."/>
            <person name="Cheng J.F."/>
            <person name="Pitluck S."/>
            <person name="Liolios K."/>
            <person name="Ivanova N."/>
            <person name="Tapia R."/>
            <person name="Han C."/>
            <person name="Bruce D."/>
            <person name="Goodwin L."/>
            <person name="Pati A."/>
            <person name="Chen A."/>
            <person name="Palaniappan K."/>
            <person name="Land M."/>
            <person name="Hauser L."/>
            <person name="Chang Y.J."/>
            <person name="Jeffries C.D."/>
            <person name="Detter J.C."/>
            <person name="Rohde M."/>
            <person name="Brambilla E."/>
            <person name="Spring S."/>
            <person name="Goker M."/>
            <person name="Sikorski J."/>
            <person name="Woyke T."/>
            <person name="Bristow J."/>
            <person name="Eisen J.A."/>
            <person name="Markowitz V."/>
            <person name="Hugenholtz P."/>
            <person name="Klenk H.P."/>
            <person name="Kyrpides N.C."/>
        </authorList>
    </citation>
    <scope>NUCLEOTIDE SEQUENCE [LARGE SCALE GENOMIC DNA]</scope>
    <source>
        <strain evidence="7">DSM 11293 / JCM 15392 / SEBR 4228</strain>
    </source>
</reference>
<evidence type="ECO:0000313" key="7">
    <source>
        <dbReference type="Proteomes" id="UP000002318"/>
    </source>
</evidence>
<dbReference type="KEGG" id="ssm:Spirs_3007"/>
<dbReference type="AlphaFoldDB" id="E1R3Y8"/>
<comment type="similarity">
    <text evidence="5">Belongs to the P(II) protein family.</text>
</comment>
<dbReference type="Proteomes" id="UP000002318">
    <property type="component" value="Chromosome"/>
</dbReference>
<dbReference type="HOGENOM" id="CLU_082268_0_1_12"/>
<evidence type="ECO:0000256" key="5">
    <source>
        <dbReference type="RuleBase" id="RU003936"/>
    </source>
</evidence>
<dbReference type="Gene3D" id="3.30.70.120">
    <property type="match status" value="1"/>
</dbReference>
<keyword evidence="3" id="KW-0804">Transcription</keyword>
<keyword evidence="2" id="KW-0805">Transcription regulation</keyword>
<dbReference type="GO" id="GO:0005829">
    <property type="term" value="C:cytosol"/>
    <property type="evidence" value="ECO:0007669"/>
    <property type="project" value="TreeGrafter"/>
</dbReference>